<dbReference type="EMBL" id="FUYQ01000018">
    <property type="protein sequence ID" value="SKB69526.1"/>
    <property type="molecule type" value="Genomic_DNA"/>
</dbReference>
<protein>
    <recommendedName>
        <fullName evidence="3">MG2 domain-containing protein</fullName>
    </recommendedName>
</protein>
<accession>A0A1T5DCZ3</accession>
<gene>
    <name evidence="1" type="ORF">SAMN05660349_02380</name>
</gene>
<evidence type="ECO:0000313" key="2">
    <source>
        <dbReference type="Proteomes" id="UP000190852"/>
    </source>
</evidence>
<evidence type="ECO:0000313" key="1">
    <source>
        <dbReference type="EMBL" id="SKB69526.1"/>
    </source>
</evidence>
<reference evidence="2" key="1">
    <citation type="submission" date="2017-02" db="EMBL/GenBank/DDBJ databases">
        <authorList>
            <person name="Varghese N."/>
            <person name="Submissions S."/>
        </authorList>
    </citation>
    <scope>NUCLEOTIDE SEQUENCE [LARGE SCALE GENOMIC DNA]</scope>
    <source>
        <strain evidence="2">DSM 24967</strain>
    </source>
</reference>
<dbReference type="AlphaFoldDB" id="A0A1T5DCZ3"/>
<keyword evidence="2" id="KW-1185">Reference proteome</keyword>
<sequence length="773" mass="87385">MISQYFGKIKNICLLTLICTLWINTGFAQDKEKIYVHSDRNDYSQGDTIWLRNYLMGDVGSGIIYTEITDKNKQLICRTLLYCPDRSLFEGYLVLPDTIPNGVYLLRAYTNYLRNYGEEAFFQKEIMVGQPNEEPIVPWDFSCGFYPEGGKLCEGLLSRVAFKAVGSDGYGTEVNGILYNRRGDKITELKSLHRGMGSFSFIPQRGMNYYVEMESNGLTKRFELPIVENGLSLMCYELRDSIHVIVKGTDEVKNKQFFVNASVDDSIVYTNSALLGRNGYRIIIPTSYFPEGIVRFTLCNDQKIQEGERLIYIFGLDKININIIPDQPAYTVHNIVSLNLEATNALGMPVEGSFSIAVTESDTIIEQTKSFNIYAYHYLSSNLKGFIEDPGWYFLDSTPERRTALDILLCTQGWRRFVYSKLFDVEKDFEVRGRVFDAFNNPAKDISVNLFEMTNFNLLGESITDQDGNFGFIGFDASDGASFMLKAIPSQKNELLRIELHKRNPKSEINLIPKARYRYSLNPDSLSVTFAKSDAPHYSLSNEDKQIDLGEITVTQKRKPSPNKLAGRYKLDGDLLQKLNFNEGMTYALKILPSPNGLPLEAQSGRGGAQFVIQRGVNFEKSSWLEVTQIPVYQVESIEIIPSIKEKNRYGSSSRGKVIVTMKNAPRKPAESNNPSVLLLNPEGYCVHREFYVPPFDVSDTMNHSDTNKPKTIYWNPSVVTNQSGKASIQFLPSHANNTSNYSIIVEGLGFKSGFGYGTGIIKPDMKLNHKIK</sequence>
<evidence type="ECO:0008006" key="3">
    <source>
        <dbReference type="Google" id="ProtNLM"/>
    </source>
</evidence>
<dbReference type="Proteomes" id="UP000190852">
    <property type="component" value="Unassembled WGS sequence"/>
</dbReference>
<proteinExistence type="predicted"/>
<organism evidence="1 2">
    <name type="scientific">Parabacteroides chartae</name>
    <dbReference type="NCBI Taxonomy" id="1037355"/>
    <lineage>
        <taxon>Bacteria</taxon>
        <taxon>Pseudomonadati</taxon>
        <taxon>Bacteroidota</taxon>
        <taxon>Bacteroidia</taxon>
        <taxon>Bacteroidales</taxon>
        <taxon>Tannerellaceae</taxon>
        <taxon>Parabacteroides</taxon>
    </lineage>
</organism>
<name>A0A1T5DCZ3_9BACT</name>